<evidence type="ECO:0000313" key="3">
    <source>
        <dbReference type="Proteomes" id="UP001596422"/>
    </source>
</evidence>
<proteinExistence type="predicted"/>
<organism evidence="2 3">
    <name type="scientific">Marinobacterium aestuariivivens</name>
    <dbReference type="NCBI Taxonomy" id="1698799"/>
    <lineage>
        <taxon>Bacteria</taxon>
        <taxon>Pseudomonadati</taxon>
        <taxon>Pseudomonadota</taxon>
        <taxon>Gammaproteobacteria</taxon>
        <taxon>Oceanospirillales</taxon>
        <taxon>Oceanospirillaceae</taxon>
        <taxon>Marinobacterium</taxon>
    </lineage>
</organism>
<comment type="caution">
    <text evidence="2">The sequence shown here is derived from an EMBL/GenBank/DDBJ whole genome shotgun (WGS) entry which is preliminary data.</text>
</comment>
<name>A0ABW2AA02_9GAMM</name>
<evidence type="ECO:0000259" key="1">
    <source>
        <dbReference type="Pfam" id="PF05598"/>
    </source>
</evidence>
<dbReference type="EMBL" id="JBHSWE010000002">
    <property type="protein sequence ID" value="MFC6674286.1"/>
    <property type="molecule type" value="Genomic_DNA"/>
</dbReference>
<dbReference type="RefSeq" id="WP_379914210.1">
    <property type="nucleotide sequence ID" value="NZ_JBHSWE010000002.1"/>
</dbReference>
<feature type="domain" description="Transposase InsH N-terminal" evidence="1">
    <location>
        <begin position="8"/>
        <end position="63"/>
    </location>
</feature>
<gene>
    <name evidence="2" type="ORF">ACFQDL_32345</name>
</gene>
<keyword evidence="3" id="KW-1185">Reference proteome</keyword>
<dbReference type="Proteomes" id="UP001596422">
    <property type="component" value="Unassembled WGS sequence"/>
</dbReference>
<protein>
    <submittedName>
        <fullName evidence="2">Transposase</fullName>
    </submittedName>
</protein>
<sequence>MVVLQAAAIAPERFIKTQLLQDSSSSERQLVEQISYNLLYHCFVWLISDDPVGHHSSFSTSRAQLLEHDVVTKINYY</sequence>
<reference evidence="3" key="1">
    <citation type="journal article" date="2019" name="Int. J. Syst. Evol. Microbiol.">
        <title>The Global Catalogue of Microorganisms (GCM) 10K type strain sequencing project: providing services to taxonomists for standard genome sequencing and annotation.</title>
        <authorList>
            <consortium name="The Broad Institute Genomics Platform"/>
            <consortium name="The Broad Institute Genome Sequencing Center for Infectious Disease"/>
            <person name="Wu L."/>
            <person name="Ma J."/>
        </authorList>
    </citation>
    <scope>NUCLEOTIDE SEQUENCE [LARGE SCALE GENOMIC DNA]</scope>
    <source>
        <strain evidence="3">NBRC 111756</strain>
    </source>
</reference>
<dbReference type="Pfam" id="PF05598">
    <property type="entry name" value="DUF772"/>
    <property type="match status" value="1"/>
</dbReference>
<accession>A0ABW2AA02</accession>
<evidence type="ECO:0000313" key="2">
    <source>
        <dbReference type="EMBL" id="MFC6674286.1"/>
    </source>
</evidence>
<dbReference type="InterPro" id="IPR008490">
    <property type="entry name" value="Transposase_InsH_N"/>
</dbReference>